<accession>A0A1S1NTY2</accession>
<dbReference type="STRING" id="657387.BH688_10980"/>
<evidence type="ECO:0000313" key="1">
    <source>
        <dbReference type="EMBL" id="QEL11799.1"/>
    </source>
</evidence>
<name>A0A1S1NTY2_9GAMM</name>
<dbReference type="Proteomes" id="UP000322553">
    <property type="component" value="Chromosome"/>
</dbReference>
<reference evidence="1 2" key="1">
    <citation type="submission" date="2019-08" db="EMBL/GenBank/DDBJ databases">
        <title>Complete genome sequence of Kushneria sp. YCWA18, a halophilic phosphate-solubilizing bacterium isolated from Daqiao saltern in China.</title>
        <authorList>
            <person name="Du G.-X."/>
            <person name="Qu L.-Y."/>
        </authorList>
    </citation>
    <scope>NUCLEOTIDE SEQUENCE [LARGE SCALE GENOMIC DNA]</scope>
    <source>
        <strain evidence="1 2">YCWA18</strain>
    </source>
</reference>
<gene>
    <name evidence="1" type="ORF">FY550_12055</name>
</gene>
<keyword evidence="2" id="KW-1185">Reference proteome</keyword>
<evidence type="ECO:0000313" key="2">
    <source>
        <dbReference type="Proteomes" id="UP000322553"/>
    </source>
</evidence>
<proteinExistence type="predicted"/>
<organism evidence="1 2">
    <name type="scientific">Kushneria phosphatilytica</name>
    <dbReference type="NCBI Taxonomy" id="657387"/>
    <lineage>
        <taxon>Bacteria</taxon>
        <taxon>Pseudomonadati</taxon>
        <taxon>Pseudomonadota</taxon>
        <taxon>Gammaproteobacteria</taxon>
        <taxon>Oceanospirillales</taxon>
        <taxon>Halomonadaceae</taxon>
        <taxon>Kushneria</taxon>
    </lineage>
</organism>
<dbReference type="KEGG" id="kuy:FY550_12055"/>
<sequence length="406" mass="46126">MQYPLERVRGKGWFFWVIAVGFLFMPIADFVSVYLHNNDYSYSRVSLILRGVVYFCALIFVGYGCRLKTKELFLFLLFGLPVASSLIWVGVGLYDTGAFLQSMNMLIKVFGLFLFYKFFQEELSPDKELLLEKVIMCSLLTYFVFVLVGAIFSIDLFRSYPVSSGRAGYKGVVWAQNEASALFITGVLLGFYKIYLGNGGYKKWSWLLIGAAATLLLGTKAAIIGLLLCCFVYFTSKKGIMKALGLCFVLSFLMGVFALLLYFLNSSFRESINSSFDYFRIQFENYNNQNLISLMLSNRDQKLEHIIRDILPSNYLYLLLGGYPVSLYRSEIDFPDLVLLLGVPLFVVYLFGIFRLGSSSGIREGKVSIYKFLAFLVVVFMSNTSGHFLTSGVASPYLAFLFYRLR</sequence>
<protein>
    <submittedName>
        <fullName evidence="1">Uncharacterized protein</fullName>
    </submittedName>
</protein>
<dbReference type="RefSeq" id="WP_070979454.1">
    <property type="nucleotide sequence ID" value="NZ_CP043420.1"/>
</dbReference>
<dbReference type="AlphaFoldDB" id="A0A1S1NTY2"/>
<dbReference type="EMBL" id="CP043420">
    <property type="protein sequence ID" value="QEL11799.1"/>
    <property type="molecule type" value="Genomic_DNA"/>
</dbReference>